<dbReference type="RefSeq" id="WP_072863047.1">
    <property type="nucleotide sequence ID" value="NZ_FQUI01000005.1"/>
</dbReference>
<keyword evidence="2 4" id="KW-0560">Oxidoreductase</keyword>
<dbReference type="CDD" id="cd12183">
    <property type="entry name" value="LDH_like_2"/>
    <property type="match status" value="1"/>
</dbReference>
<comment type="similarity">
    <text evidence="1 4">Belongs to the D-isomer specific 2-hydroxyacid dehydrogenase family.</text>
</comment>
<dbReference type="SUPFAM" id="SSF52283">
    <property type="entry name" value="Formate/glycerate dehydrogenase catalytic domain-like"/>
    <property type="match status" value="1"/>
</dbReference>
<dbReference type="Gene3D" id="3.40.50.720">
    <property type="entry name" value="NAD(P)-binding Rossmann-like Domain"/>
    <property type="match status" value="2"/>
</dbReference>
<dbReference type="Proteomes" id="UP000184334">
    <property type="component" value="Unassembled WGS sequence"/>
</dbReference>
<dbReference type="InterPro" id="IPR006139">
    <property type="entry name" value="D-isomer_2_OHA_DH_cat_dom"/>
</dbReference>
<evidence type="ECO:0000313" key="8">
    <source>
        <dbReference type="Proteomes" id="UP000184334"/>
    </source>
</evidence>
<evidence type="ECO:0000256" key="4">
    <source>
        <dbReference type="RuleBase" id="RU003719"/>
    </source>
</evidence>
<keyword evidence="8" id="KW-1185">Reference proteome</keyword>
<dbReference type="InterPro" id="IPR058205">
    <property type="entry name" value="D-LDH-like"/>
</dbReference>
<dbReference type="PROSITE" id="PS00671">
    <property type="entry name" value="D_2_HYDROXYACID_DH_3"/>
    <property type="match status" value="1"/>
</dbReference>
<evidence type="ECO:0000256" key="1">
    <source>
        <dbReference type="ARBA" id="ARBA00005854"/>
    </source>
</evidence>
<dbReference type="PROSITE" id="PS00065">
    <property type="entry name" value="D_2_HYDROXYACID_DH_1"/>
    <property type="match status" value="1"/>
</dbReference>
<comment type="caution">
    <text evidence="7">The sequence shown here is derived from an EMBL/GenBank/DDBJ whole genome shotgun (WGS) entry which is preliminary data.</text>
</comment>
<evidence type="ECO:0000313" key="7">
    <source>
        <dbReference type="EMBL" id="SHE46296.1"/>
    </source>
</evidence>
<dbReference type="GO" id="GO:0051287">
    <property type="term" value="F:NAD binding"/>
    <property type="evidence" value="ECO:0007669"/>
    <property type="project" value="InterPro"/>
</dbReference>
<dbReference type="InterPro" id="IPR029753">
    <property type="entry name" value="D-isomer_DH_CS"/>
</dbReference>
<dbReference type="STRING" id="1122195.SAMN02745164_00464"/>
<dbReference type="SUPFAM" id="SSF51735">
    <property type="entry name" value="NAD(P)-binding Rossmann-fold domains"/>
    <property type="match status" value="1"/>
</dbReference>
<evidence type="ECO:0000256" key="2">
    <source>
        <dbReference type="ARBA" id="ARBA00023002"/>
    </source>
</evidence>
<accession>A0A1M4TPI8</accession>
<evidence type="ECO:0000259" key="6">
    <source>
        <dbReference type="Pfam" id="PF02826"/>
    </source>
</evidence>
<keyword evidence="3" id="KW-0520">NAD</keyword>
<feature type="domain" description="D-isomer specific 2-hydroxyacid dehydrogenase NAD-binding" evidence="6">
    <location>
        <begin position="110"/>
        <end position="294"/>
    </location>
</feature>
<evidence type="ECO:0000256" key="3">
    <source>
        <dbReference type="ARBA" id="ARBA00023027"/>
    </source>
</evidence>
<dbReference type="GO" id="GO:0008720">
    <property type="term" value="F:D-lactate dehydrogenase (NAD+) activity"/>
    <property type="evidence" value="ECO:0007669"/>
    <property type="project" value="TreeGrafter"/>
</dbReference>
<proteinExistence type="inferred from homology"/>
<dbReference type="EMBL" id="FQUI01000005">
    <property type="protein sequence ID" value="SHE46296.1"/>
    <property type="molecule type" value="Genomic_DNA"/>
</dbReference>
<sequence length="326" mass="36979">MKIAFFSTKKYDMDFFNKLNEKYNFDIKYFESKLNEKTAILAKGFDVVCAFVNDDLNKKVIKILKENGIKLIALRSAGFNHVDISAAKKYNIKVVHVPKYSPYAVAEHTIALILSLNRKIHKSYLRIRENNFSLDGLLGFDLHGKIVGIIGTGKIGRITANILKGFGMKILGYDKFPNDEFIGEYVNLNTLFEKSDIISLHCPLNKDTYHIINKNTINLMKKGVMIINTSRGGLIDTKAVIDGLKSKKIGYLGLDVYEEEENIFFEDLSEEIIDDKTFLRLTTFPNVLITGHQGFFTQEALTNIAETTLENINNFKNGTLNQNVII</sequence>
<dbReference type="AlphaFoldDB" id="A0A1M4TPI8"/>
<feature type="domain" description="D-isomer specific 2-hydroxyacid dehydrogenase catalytic" evidence="5">
    <location>
        <begin position="4"/>
        <end position="325"/>
    </location>
</feature>
<dbReference type="PROSITE" id="PS00670">
    <property type="entry name" value="D_2_HYDROXYACID_DH_2"/>
    <property type="match status" value="1"/>
</dbReference>
<dbReference type="Pfam" id="PF02826">
    <property type="entry name" value="2-Hacid_dh_C"/>
    <property type="match status" value="1"/>
</dbReference>
<reference evidence="7" key="1">
    <citation type="submission" date="2016-11" db="EMBL/GenBank/DDBJ databases">
        <authorList>
            <person name="Varghese N."/>
            <person name="Submissions S."/>
        </authorList>
    </citation>
    <scope>NUCLEOTIDE SEQUENCE [LARGE SCALE GENOMIC DNA]</scope>
    <source>
        <strain evidence="7">DSM 16785</strain>
    </source>
</reference>
<dbReference type="FunFam" id="3.40.50.720:FF:000052">
    <property type="entry name" value="D-lactate dehydrogenase"/>
    <property type="match status" value="1"/>
</dbReference>
<dbReference type="InterPro" id="IPR006140">
    <property type="entry name" value="D-isomer_DH_NAD-bd"/>
</dbReference>
<dbReference type="Pfam" id="PF00389">
    <property type="entry name" value="2-Hacid_dh"/>
    <property type="match status" value="1"/>
</dbReference>
<protein>
    <submittedName>
        <fullName evidence="7">D-lactate dehydrogenase</fullName>
    </submittedName>
</protein>
<dbReference type="PANTHER" id="PTHR43026">
    <property type="entry name" value="2-HYDROXYACID DEHYDROGENASE HOMOLOG 1-RELATED"/>
    <property type="match status" value="1"/>
</dbReference>
<dbReference type="InterPro" id="IPR036291">
    <property type="entry name" value="NAD(P)-bd_dom_sf"/>
</dbReference>
<dbReference type="InterPro" id="IPR029752">
    <property type="entry name" value="D-isomer_DH_CS1"/>
</dbReference>
<dbReference type="OrthoDB" id="9786364at2"/>
<gene>
    <name evidence="7" type="ORF">SAMN02745164_00464</name>
</gene>
<organism evidence="7 8">
    <name type="scientific">Marinitoga hydrogenitolerans (strain DSM 16785 / JCM 12826 / AT1271)</name>
    <dbReference type="NCBI Taxonomy" id="1122195"/>
    <lineage>
        <taxon>Bacteria</taxon>
        <taxon>Thermotogati</taxon>
        <taxon>Thermotogota</taxon>
        <taxon>Thermotogae</taxon>
        <taxon>Petrotogales</taxon>
        <taxon>Petrotogaceae</taxon>
        <taxon>Marinitoga</taxon>
    </lineage>
</organism>
<evidence type="ECO:0000259" key="5">
    <source>
        <dbReference type="Pfam" id="PF00389"/>
    </source>
</evidence>
<name>A0A1M4TPI8_MARH1</name>
<dbReference type="PANTHER" id="PTHR43026:SF1">
    <property type="entry name" value="2-HYDROXYACID DEHYDROGENASE HOMOLOG 1-RELATED"/>
    <property type="match status" value="1"/>
</dbReference>